<reference evidence="1" key="1">
    <citation type="submission" date="2021-05" db="EMBL/GenBank/DDBJ databases">
        <authorList>
            <person name="Alioto T."/>
            <person name="Alioto T."/>
            <person name="Gomez Garrido J."/>
        </authorList>
    </citation>
    <scope>NUCLEOTIDE SEQUENCE</scope>
</reference>
<sequence length="104" mass="11571">MSAQHSIKMAAHHSIKMSTHHSIKMSVHHSIKMSAHHSIKMSAKISRLSVFQLVKMSRSEGGGGNILIRVLVSPYCSKQLPNFNFPNSHIGIVVRSNKLKFLKA</sequence>
<accession>A0A8D8PPV7</accession>
<organism evidence="1">
    <name type="scientific">Cacopsylla melanoneura</name>
    <dbReference type="NCBI Taxonomy" id="428564"/>
    <lineage>
        <taxon>Eukaryota</taxon>
        <taxon>Metazoa</taxon>
        <taxon>Ecdysozoa</taxon>
        <taxon>Arthropoda</taxon>
        <taxon>Hexapoda</taxon>
        <taxon>Insecta</taxon>
        <taxon>Pterygota</taxon>
        <taxon>Neoptera</taxon>
        <taxon>Paraneoptera</taxon>
        <taxon>Hemiptera</taxon>
        <taxon>Sternorrhyncha</taxon>
        <taxon>Psylloidea</taxon>
        <taxon>Psyllidae</taxon>
        <taxon>Psyllinae</taxon>
        <taxon>Cacopsylla</taxon>
    </lineage>
</organism>
<name>A0A8D8PPV7_9HEMI</name>
<proteinExistence type="predicted"/>
<dbReference type="AlphaFoldDB" id="A0A8D8PPV7"/>
<protein>
    <submittedName>
        <fullName evidence="1">Uncharacterized protein</fullName>
    </submittedName>
</protein>
<evidence type="ECO:0000313" key="1">
    <source>
        <dbReference type="EMBL" id="CAG6610867.1"/>
    </source>
</evidence>
<dbReference type="EMBL" id="HBUF01019993">
    <property type="protein sequence ID" value="CAG6610867.1"/>
    <property type="molecule type" value="Transcribed_RNA"/>
</dbReference>